<gene>
    <name evidence="7" type="ORF">A1O5_03469</name>
</gene>
<dbReference type="SUPFAM" id="SSF52540">
    <property type="entry name" value="P-loop containing nucleoside triphosphate hydrolases"/>
    <property type="match status" value="1"/>
</dbReference>
<accession>W9WZR0</accession>
<dbReference type="InterPro" id="IPR011990">
    <property type="entry name" value="TPR-like_helical_dom_sf"/>
</dbReference>
<reference evidence="7 8" key="1">
    <citation type="submission" date="2013-03" db="EMBL/GenBank/DDBJ databases">
        <title>The Genome Sequence of Cladophialophora psammophila CBS 110553.</title>
        <authorList>
            <consortium name="The Broad Institute Genomics Platform"/>
            <person name="Cuomo C."/>
            <person name="de Hoog S."/>
            <person name="Gorbushina A."/>
            <person name="Walker B."/>
            <person name="Young S.K."/>
            <person name="Zeng Q."/>
            <person name="Gargeya S."/>
            <person name="Fitzgerald M."/>
            <person name="Haas B."/>
            <person name="Abouelleil A."/>
            <person name="Allen A.W."/>
            <person name="Alvarado L."/>
            <person name="Arachchi H.M."/>
            <person name="Berlin A.M."/>
            <person name="Chapman S.B."/>
            <person name="Gainer-Dewar J."/>
            <person name="Goldberg J."/>
            <person name="Griggs A."/>
            <person name="Gujja S."/>
            <person name="Hansen M."/>
            <person name="Howarth C."/>
            <person name="Imamovic A."/>
            <person name="Ireland A."/>
            <person name="Larimer J."/>
            <person name="McCowan C."/>
            <person name="Murphy C."/>
            <person name="Pearson M."/>
            <person name="Poon T.W."/>
            <person name="Priest M."/>
            <person name="Roberts A."/>
            <person name="Saif S."/>
            <person name="Shea T."/>
            <person name="Sisk P."/>
            <person name="Sykes S."/>
            <person name="Wortman J."/>
            <person name="Nusbaum C."/>
            <person name="Birren B."/>
        </authorList>
    </citation>
    <scope>NUCLEOTIDE SEQUENCE [LARGE SCALE GENOMIC DNA]</scope>
    <source>
        <strain evidence="7 8">CBS 110553</strain>
    </source>
</reference>
<dbReference type="OrthoDB" id="4121059at2759"/>
<dbReference type="Pfam" id="PF24883">
    <property type="entry name" value="NPHP3_N"/>
    <property type="match status" value="1"/>
</dbReference>
<evidence type="ECO:0000313" key="7">
    <source>
        <dbReference type="EMBL" id="EXJ73707.1"/>
    </source>
</evidence>
<dbReference type="Proteomes" id="UP000019471">
    <property type="component" value="Unassembled WGS sequence"/>
</dbReference>
<dbReference type="PANTHER" id="PTHR10039">
    <property type="entry name" value="AMELOGENIN"/>
    <property type="match status" value="1"/>
</dbReference>
<comment type="caution">
    <text evidence="7">The sequence shown here is derived from an EMBL/GenBank/DDBJ whole genome shotgun (WGS) entry which is preliminary data.</text>
</comment>
<dbReference type="SMART" id="SM00028">
    <property type="entry name" value="TPR"/>
    <property type="match status" value="7"/>
</dbReference>
<name>W9WZR0_9EURO</name>
<evidence type="ECO:0000259" key="4">
    <source>
        <dbReference type="Pfam" id="PF22939"/>
    </source>
</evidence>
<dbReference type="Pfam" id="PF24809">
    <property type="entry name" value="DUF7708"/>
    <property type="match status" value="1"/>
</dbReference>
<dbReference type="InterPro" id="IPR056884">
    <property type="entry name" value="NPHP3-like_N"/>
</dbReference>
<keyword evidence="2" id="KW-0802">TPR repeat</keyword>
<evidence type="ECO:0000313" key="8">
    <source>
        <dbReference type="Proteomes" id="UP000019471"/>
    </source>
</evidence>
<dbReference type="EMBL" id="AMGX01000004">
    <property type="protein sequence ID" value="EXJ73707.1"/>
    <property type="molecule type" value="Genomic_DNA"/>
</dbReference>
<dbReference type="STRING" id="1182543.W9WZR0"/>
<dbReference type="SUPFAM" id="SSF48452">
    <property type="entry name" value="TPR-like"/>
    <property type="match status" value="3"/>
</dbReference>
<dbReference type="PROSITE" id="PS50005">
    <property type="entry name" value="TPR"/>
    <property type="match status" value="1"/>
</dbReference>
<feature type="domain" description="Nephrocystin 3-like N-terminal" evidence="6">
    <location>
        <begin position="298"/>
        <end position="472"/>
    </location>
</feature>
<dbReference type="GeneID" id="19188197"/>
<dbReference type="InterPro" id="IPR056125">
    <property type="entry name" value="DUF7708"/>
</dbReference>
<evidence type="ECO:0000256" key="3">
    <source>
        <dbReference type="SAM" id="MobiDB-lite"/>
    </source>
</evidence>
<dbReference type="HOGENOM" id="CLU_256126_0_0_1"/>
<feature type="region of interest" description="Disordered" evidence="3">
    <location>
        <begin position="1"/>
        <end position="26"/>
    </location>
</feature>
<evidence type="ECO:0000259" key="5">
    <source>
        <dbReference type="Pfam" id="PF24809"/>
    </source>
</evidence>
<dbReference type="RefSeq" id="XP_007742270.1">
    <property type="nucleotide sequence ID" value="XM_007744080.1"/>
</dbReference>
<proteinExistence type="predicted"/>
<dbReference type="Pfam" id="PF13424">
    <property type="entry name" value="TPR_12"/>
    <property type="match status" value="3"/>
</dbReference>
<protein>
    <submittedName>
        <fullName evidence="7">Uncharacterized protein</fullName>
    </submittedName>
</protein>
<feature type="domain" description="DUF7708" evidence="5">
    <location>
        <begin position="87"/>
        <end position="201"/>
    </location>
</feature>
<dbReference type="Gene3D" id="1.25.40.10">
    <property type="entry name" value="Tetratricopeptide repeat domain"/>
    <property type="match status" value="3"/>
</dbReference>
<organism evidence="7 8">
    <name type="scientific">Cladophialophora psammophila CBS 110553</name>
    <dbReference type="NCBI Taxonomy" id="1182543"/>
    <lineage>
        <taxon>Eukaryota</taxon>
        <taxon>Fungi</taxon>
        <taxon>Dikarya</taxon>
        <taxon>Ascomycota</taxon>
        <taxon>Pezizomycotina</taxon>
        <taxon>Eurotiomycetes</taxon>
        <taxon>Chaetothyriomycetidae</taxon>
        <taxon>Chaetothyriales</taxon>
        <taxon>Herpotrichiellaceae</taxon>
        <taxon>Cladophialophora</taxon>
    </lineage>
</organism>
<dbReference type="InterPro" id="IPR019734">
    <property type="entry name" value="TPR_rpt"/>
</dbReference>
<keyword evidence="1" id="KW-0677">Repeat</keyword>
<evidence type="ECO:0000259" key="6">
    <source>
        <dbReference type="Pfam" id="PF24883"/>
    </source>
</evidence>
<dbReference type="Gene3D" id="3.40.50.300">
    <property type="entry name" value="P-loop containing nucleotide triphosphate hydrolases"/>
    <property type="match status" value="1"/>
</dbReference>
<feature type="domain" description="GPI inositol-deacylase winged helix" evidence="4">
    <location>
        <begin position="589"/>
        <end position="671"/>
    </location>
</feature>
<keyword evidence="8" id="KW-1185">Reference proteome</keyword>
<dbReference type="Pfam" id="PF22939">
    <property type="entry name" value="WHD_GPIID"/>
    <property type="match status" value="1"/>
</dbReference>
<dbReference type="InterPro" id="IPR027417">
    <property type="entry name" value="P-loop_NTPase"/>
</dbReference>
<dbReference type="InterPro" id="IPR054471">
    <property type="entry name" value="GPIID_WHD"/>
</dbReference>
<sequence length="1373" mass="154472">MSSQVLPVISESLTSPTDFTKPPAQQLSPMNRARTRVQALPQWKQLDAKMKSMFETTSLEVALAVVTDLDVCHANRSHSRRATTALKPFISYLGEYFPAVDALAQMNTTILSPIWGSLLRKFADFYDEIADMIKRITDALPRMRTYAELHPESKTLQDALANVYAAMLEFFITVAYYLQDSNPKVSQSSALGKLKEKFSRSASHTSKSVNVAFNAELRSSLNRIINSIVYEMSNLELEARSNHELKSATFRNYALHELDLTHQANVSRDWHNLFEWLSADDADYRLRLSRARDLRHEGTCSWIDANPAIGSFLGRQKSRSVWVTGKLGSGKTVMMAYLVGKIQASIQQHNYKDRIAYFFCDNKASAESSSTALALHRALIQQLIHGQIQNQRVLDIVMGAFNRRFARLATLEELEELLSGLILHWTTTSAYVYLFVDALDESPEWREILQQVNRLFSGPSGSDYLKICVASRPQIEVAKLLLGVQKIVMSSENIDADIAKIVPTCVKKITEHHGISNTTTEVAITKSLTKANNGLFIWTRMMTEFLLQLPSLSDVSSALDSNPDGLTELYLNILSNIAGKLKKQRRKLELSRKIFTWLSCSLRPLGINGIEEAVALDSTDAQSNPRLFEKLVPEICGPFVELAPLKSNGDPDSLCVQFVHLSVKEFFLTQGTFRDSTAEVPTDCEAFFAEEKAAHCWAAERCLDYLLSQGRGLKLKTRTIEGWNPNRFGFYEYSTLKWISHFVSSGQLGIPLLAKLQAFRDSPQALIWLNHARAVRSQNETTSGNILLLQSYLNGWSENIAASMTENGGSSSQHGWLREYLVNLLQKMAENANLDHGELSSQYSNATHLLAAVLALQGRNNEASKLFHRCRMILEQLEPSNEEVQLQLWEVTASLIRIYRIQDQLQEALDLYSDLKHRSPAPKLHNKEEIRIYENLALLQRSLGALSESESTYKTVYNAWASLYGGESTNTLRAVDGLAAVHDMQGRLHEAEKSYIQVLEAYGKILDPSHPECLRTLHNLGSVYEYQCRFEEAETVYRKAWEGRSRLIGPTKPQTLTTMHNLALVLEQQERLEEAEKMCKDVLEHRTKVLKSPHSDIGRAQNSLGSVYMRFGKFDLARNLFDGALDTKQRSLPGSHPSIMVTQNAIACLEIYQGHYAEALELLNLVYEAWVQVFDANHLSALSIQHNAGIAYAGLGEWAAAAGKFRTAWTGRSGALGPNNILTLRSKFNLAYVNGWYLSQPDTNGLCDPDLQSQTDKQAEQPLLLLEEANNQHKDATSSHLIERTTCSTRNLDKAIVMNNLLTLYREDESADNASKRSHLSEELDQVLSDITDQDCVHDILSKKILGFVSSNIERDISGTIFDNRPERLRDIR</sequence>
<dbReference type="eggNOG" id="KOG1840">
    <property type="taxonomic scope" value="Eukaryota"/>
</dbReference>
<evidence type="ECO:0000256" key="1">
    <source>
        <dbReference type="ARBA" id="ARBA00022737"/>
    </source>
</evidence>
<evidence type="ECO:0000256" key="2">
    <source>
        <dbReference type="PROSITE-ProRule" id="PRU00339"/>
    </source>
</evidence>
<feature type="repeat" description="TPR" evidence="2">
    <location>
        <begin position="1098"/>
        <end position="1131"/>
    </location>
</feature>
<dbReference type="PANTHER" id="PTHR10039:SF14">
    <property type="entry name" value="NACHT DOMAIN-CONTAINING PROTEIN"/>
    <property type="match status" value="1"/>
</dbReference>